<reference evidence="3 4" key="1">
    <citation type="submission" date="2018-03" db="EMBL/GenBank/DDBJ databases">
        <title>Genomic Encyclopedia of Type Strains, Phase III (KMG-III): the genomes of soil and plant-associated and newly described type strains.</title>
        <authorList>
            <person name="Whitman W."/>
        </authorList>
    </citation>
    <scope>NUCLEOTIDE SEQUENCE [LARGE SCALE GENOMIC DNA]</scope>
    <source>
        <strain evidence="3 4">CGMCC 1.12484</strain>
    </source>
</reference>
<keyword evidence="2" id="KW-1133">Transmembrane helix</keyword>
<keyword evidence="4" id="KW-1185">Reference proteome</keyword>
<gene>
    <name evidence="3" type="ORF">B0I08_11272</name>
</gene>
<name>A0A2T0V3J2_9MICO</name>
<feature type="region of interest" description="Disordered" evidence="1">
    <location>
        <begin position="1"/>
        <end position="40"/>
    </location>
</feature>
<accession>A0A2T0V3J2</accession>
<sequence>MTTSGPALRHERPDASEKRTADTEQASGGPASAGQSSAEQTSAGYSRLSGLGLVAGTVTALYLLSAVILGSQMSGLLGSNDFSAVFVTFFVLTMTALPIAIVLDVLLSQRGEPSSRTSLILGLLLLLPPTGVAFYVVNQSLL</sequence>
<dbReference type="RefSeq" id="WP_106215049.1">
    <property type="nucleotide sequence ID" value="NZ_PVTL01000012.1"/>
</dbReference>
<feature type="transmembrane region" description="Helical" evidence="2">
    <location>
        <begin position="82"/>
        <end position="107"/>
    </location>
</feature>
<proteinExistence type="predicted"/>
<evidence type="ECO:0000313" key="4">
    <source>
        <dbReference type="Proteomes" id="UP000237983"/>
    </source>
</evidence>
<comment type="caution">
    <text evidence="3">The sequence shown here is derived from an EMBL/GenBank/DDBJ whole genome shotgun (WGS) entry which is preliminary data.</text>
</comment>
<feature type="compositionally biased region" description="Low complexity" evidence="1">
    <location>
        <begin position="24"/>
        <end position="40"/>
    </location>
</feature>
<keyword evidence="2" id="KW-0472">Membrane</keyword>
<keyword evidence="2" id="KW-0812">Transmembrane</keyword>
<dbReference type="Proteomes" id="UP000237983">
    <property type="component" value="Unassembled WGS sequence"/>
</dbReference>
<evidence type="ECO:0000256" key="2">
    <source>
        <dbReference type="SAM" id="Phobius"/>
    </source>
</evidence>
<feature type="transmembrane region" description="Helical" evidence="2">
    <location>
        <begin position="50"/>
        <end position="70"/>
    </location>
</feature>
<organism evidence="3 4">
    <name type="scientific">Glaciihabitans tibetensis</name>
    <dbReference type="NCBI Taxonomy" id="1266600"/>
    <lineage>
        <taxon>Bacteria</taxon>
        <taxon>Bacillati</taxon>
        <taxon>Actinomycetota</taxon>
        <taxon>Actinomycetes</taxon>
        <taxon>Micrococcales</taxon>
        <taxon>Microbacteriaceae</taxon>
        <taxon>Glaciihabitans</taxon>
    </lineage>
</organism>
<evidence type="ECO:0000313" key="3">
    <source>
        <dbReference type="EMBL" id="PRY64687.1"/>
    </source>
</evidence>
<dbReference type="AlphaFoldDB" id="A0A2T0V3J2"/>
<feature type="transmembrane region" description="Helical" evidence="2">
    <location>
        <begin position="119"/>
        <end position="137"/>
    </location>
</feature>
<feature type="compositionally biased region" description="Basic and acidic residues" evidence="1">
    <location>
        <begin position="8"/>
        <end position="22"/>
    </location>
</feature>
<dbReference type="EMBL" id="PVTL01000012">
    <property type="protein sequence ID" value="PRY64687.1"/>
    <property type="molecule type" value="Genomic_DNA"/>
</dbReference>
<evidence type="ECO:0000256" key="1">
    <source>
        <dbReference type="SAM" id="MobiDB-lite"/>
    </source>
</evidence>
<protein>
    <submittedName>
        <fullName evidence="3">Uncharacterized protein</fullName>
    </submittedName>
</protein>